<sequence>MRQTVHPSRERGAVLLVVLVFSIMATLLVVTNLKDNIVQERAAGNFQKQLNARYTAEQGMYESYNKIKAKLKTHPNSTVDILKGELPGRANGAIKGSHFETSNHRIPAPGLLMLASRGHHLEGAAGLNVAFALLGQPGNDIYKDAVVACDGLTLNGSGTIDSYDSSKGAYGDNNKGKNGDVATIRPDADVTLTGDAPIRGDVRATGNITTTGTSPISGNVHATKNVTIQGGAVASNRVGGNVMSGGNFNLDNGNVAGSVKANGNATLGGGASIMSNDLLYGGQGTFADSEDKKYLQPGYKGNPNVQEVATGTCDPIGMPGLVGKFTGASQSLTVSSTQILNLQPQTNSYDSHNGWKPPTLTSSNADILGHSGPVYRFDDLKVNSDGKLNISGGDVTLIVSGDFTLTGDAKVNIASDSSLTIVVKGKTELSGSKIFDSATVNGAGIRDNGKVSMSLFSAYNLKDGVILSGAANMYASIYAPLTDVKLTGSGDLLGSVRGKTVTASGAGAIHYDEALGLADLGDEHARPPVLALRDWLWL</sequence>
<dbReference type="InterPro" id="IPR055729">
    <property type="entry name" value="DUF7305"/>
</dbReference>
<feature type="transmembrane region" description="Helical" evidence="1">
    <location>
        <begin position="12"/>
        <end position="31"/>
    </location>
</feature>
<gene>
    <name evidence="3" type="ORF">KJI95_04565</name>
</gene>
<accession>A0ABS5V032</accession>
<organism evidence="3 4">
    <name type="scientific">Shewanella jiangmenensis</name>
    <dbReference type="NCBI Taxonomy" id="2837387"/>
    <lineage>
        <taxon>Bacteria</taxon>
        <taxon>Pseudomonadati</taxon>
        <taxon>Pseudomonadota</taxon>
        <taxon>Gammaproteobacteria</taxon>
        <taxon>Alteromonadales</taxon>
        <taxon>Shewanellaceae</taxon>
        <taxon>Shewanella</taxon>
    </lineage>
</organism>
<keyword evidence="1" id="KW-0472">Membrane</keyword>
<protein>
    <recommendedName>
        <fullName evidence="2">DUF7305 domain-containing protein</fullName>
    </recommendedName>
</protein>
<dbReference type="EMBL" id="JAHEPS010000001">
    <property type="protein sequence ID" value="MBT1443800.1"/>
    <property type="molecule type" value="Genomic_DNA"/>
</dbReference>
<reference evidence="3 4" key="1">
    <citation type="submission" date="2021-05" db="EMBL/GenBank/DDBJ databases">
        <title>Shewanella sp. JM162201.</title>
        <authorList>
            <person name="Xu S."/>
            <person name="Li A."/>
        </authorList>
    </citation>
    <scope>NUCLEOTIDE SEQUENCE [LARGE SCALE GENOMIC DNA]</scope>
    <source>
        <strain evidence="3 4">JM162201</strain>
    </source>
</reference>
<evidence type="ECO:0000313" key="4">
    <source>
        <dbReference type="Proteomes" id="UP001195903"/>
    </source>
</evidence>
<name>A0ABS5V032_9GAMM</name>
<dbReference type="Pfam" id="PF23981">
    <property type="entry name" value="DUF7305"/>
    <property type="match status" value="1"/>
</dbReference>
<dbReference type="Proteomes" id="UP001195903">
    <property type="component" value="Unassembled WGS sequence"/>
</dbReference>
<feature type="domain" description="DUF7305" evidence="2">
    <location>
        <begin position="374"/>
        <end position="515"/>
    </location>
</feature>
<dbReference type="SUPFAM" id="SSF51161">
    <property type="entry name" value="Trimeric LpxA-like enzymes"/>
    <property type="match status" value="1"/>
</dbReference>
<evidence type="ECO:0000256" key="1">
    <source>
        <dbReference type="SAM" id="Phobius"/>
    </source>
</evidence>
<keyword evidence="4" id="KW-1185">Reference proteome</keyword>
<dbReference type="RefSeq" id="WP_214505960.1">
    <property type="nucleotide sequence ID" value="NZ_JAHEPS010000001.1"/>
</dbReference>
<keyword evidence="1" id="KW-0812">Transmembrane</keyword>
<evidence type="ECO:0000259" key="2">
    <source>
        <dbReference type="Pfam" id="PF23981"/>
    </source>
</evidence>
<proteinExistence type="predicted"/>
<comment type="caution">
    <text evidence="3">The sequence shown here is derived from an EMBL/GenBank/DDBJ whole genome shotgun (WGS) entry which is preliminary data.</text>
</comment>
<evidence type="ECO:0000313" key="3">
    <source>
        <dbReference type="EMBL" id="MBT1443800.1"/>
    </source>
</evidence>
<keyword evidence="1" id="KW-1133">Transmembrane helix</keyword>
<dbReference type="InterPro" id="IPR011004">
    <property type="entry name" value="Trimer_LpxA-like_sf"/>
</dbReference>